<comment type="caution">
    <text evidence="5">The sequence shown here is derived from an EMBL/GenBank/DDBJ whole genome shotgun (WGS) entry which is preliminary data.</text>
</comment>
<evidence type="ECO:0000313" key="5">
    <source>
        <dbReference type="EMBL" id="PWK62863.1"/>
    </source>
</evidence>
<evidence type="ECO:0000256" key="2">
    <source>
        <dbReference type="SAM" id="Coils"/>
    </source>
</evidence>
<feature type="chain" id="PRO_5016266129" evidence="3">
    <location>
        <begin position="29"/>
        <end position="689"/>
    </location>
</feature>
<feature type="coiled-coil region" evidence="2">
    <location>
        <begin position="131"/>
        <end position="187"/>
    </location>
</feature>
<reference evidence="5 6" key="1">
    <citation type="submission" date="2018-05" db="EMBL/GenBank/DDBJ databases">
        <title>Genomic Encyclopedia of Type Strains, Phase IV (KMG-IV): sequencing the most valuable type-strain genomes for metagenomic binning, comparative biology and taxonomic classification.</title>
        <authorList>
            <person name="Goeker M."/>
        </authorList>
    </citation>
    <scope>NUCLEOTIDE SEQUENCE [LARGE SCALE GENOMIC DNA]</scope>
    <source>
        <strain evidence="5 6">DSM 16097</strain>
    </source>
</reference>
<organism evidence="5 6">
    <name type="scientific">Roseicyclus mahoneyensis</name>
    <dbReference type="NCBI Taxonomy" id="164332"/>
    <lineage>
        <taxon>Bacteria</taxon>
        <taxon>Pseudomonadati</taxon>
        <taxon>Pseudomonadota</taxon>
        <taxon>Alphaproteobacteria</taxon>
        <taxon>Rhodobacterales</taxon>
        <taxon>Roseobacteraceae</taxon>
        <taxon>Roseicyclus</taxon>
    </lineage>
</organism>
<dbReference type="CDD" id="cd07185">
    <property type="entry name" value="OmpA_C-like"/>
    <property type="match status" value="1"/>
</dbReference>
<dbReference type="Pfam" id="PF00691">
    <property type="entry name" value="OmpA"/>
    <property type="match status" value="1"/>
</dbReference>
<dbReference type="AlphaFoldDB" id="A0A316H5L3"/>
<dbReference type="InterPro" id="IPR036737">
    <property type="entry name" value="OmpA-like_sf"/>
</dbReference>
<proteinExistence type="predicted"/>
<dbReference type="SUPFAM" id="SSF103088">
    <property type="entry name" value="OmpA-like"/>
    <property type="match status" value="1"/>
</dbReference>
<keyword evidence="3" id="KW-0732">Signal</keyword>
<dbReference type="PANTHER" id="PTHR30329">
    <property type="entry name" value="STATOR ELEMENT OF FLAGELLAR MOTOR COMPLEX"/>
    <property type="match status" value="1"/>
</dbReference>
<protein>
    <submittedName>
        <fullName evidence="5">OmpA family protein</fullName>
    </submittedName>
</protein>
<name>A0A316H5L3_9RHOB</name>
<accession>A0A316H5L3</accession>
<dbReference type="Proteomes" id="UP000245708">
    <property type="component" value="Unassembled WGS sequence"/>
</dbReference>
<dbReference type="RefSeq" id="WP_281269397.1">
    <property type="nucleotide sequence ID" value="NZ_QGGW01000001.1"/>
</dbReference>
<keyword evidence="2" id="KW-0175">Coiled coil</keyword>
<evidence type="ECO:0000256" key="3">
    <source>
        <dbReference type="SAM" id="SignalP"/>
    </source>
</evidence>
<dbReference type="InterPro" id="IPR006665">
    <property type="entry name" value="OmpA-like"/>
</dbReference>
<dbReference type="EMBL" id="QGGW01000001">
    <property type="protein sequence ID" value="PWK62863.1"/>
    <property type="molecule type" value="Genomic_DNA"/>
</dbReference>
<feature type="signal peptide" evidence="3">
    <location>
        <begin position="1"/>
        <end position="28"/>
    </location>
</feature>
<sequence length="689" mass="70673">MRRTFRTTTALVASLSIVASHLPLIAIAQEFDASQCLVGEDEATCLARLLVEGAAAPPPLDATAEAARLAEEAAATEAARLAEEVAATEAARLAEEAAATEAARLAEEAAATEAARLAEEAAATEAARLVEEAAATEAARLAEEAAAAEAARLVEEAAATEAARLAEEAAAAEAARLAEEATDAEAAAAILAEALAAAEAARLAEEAAAAEAARLAEEAAAAAAAQEVTPDARPVEETLAEDPAPVIPEAMVPEATAEAPEGETTPLSEADALAAALAAAAVAAGLMPEEISPEDQAELAAAQEAAAAAELRIADPVDAIAEVEAQIAAEAEASEAALQSLALMPEAAPSSEVVTEVITEETARQSDEDFGAIVTSEPAAPANTAAAEDSRDRGRIEGAILGGIAGLVVGSILSGNRQVVNRADDRVVVLRPQGDYQVIRDDDALMRRPGNAVVTESFADGSSRNVITQPDGTQVITVRGPDLQILRRTVVAPNGTRTVLIDDTRRFEPVLVSQLPQIRPGAGMAAAGTSSDQAALARALAAQGVSDRGFSLAQVRGIRAVRDLAPAVNLENVTFASGSAAITPDQAAQLLSLGRFMADAIARNPGEIFLIEGHTDAVGSAAFNLALSDRRAETVALALTEFFGVPPQNMVIQGYGEEFLLIPTLDNERLNRRVAVRRITDLLRVAAAN</sequence>
<dbReference type="PANTHER" id="PTHR30329:SF21">
    <property type="entry name" value="LIPOPROTEIN YIAD-RELATED"/>
    <property type="match status" value="1"/>
</dbReference>
<dbReference type="Gene3D" id="3.30.1330.60">
    <property type="entry name" value="OmpA-like domain"/>
    <property type="match status" value="1"/>
</dbReference>
<feature type="domain" description="OmpA-like" evidence="4">
    <location>
        <begin position="562"/>
        <end position="682"/>
    </location>
</feature>
<dbReference type="PROSITE" id="PS51123">
    <property type="entry name" value="OMPA_2"/>
    <property type="match status" value="1"/>
</dbReference>
<keyword evidence="1" id="KW-0472">Membrane</keyword>
<dbReference type="GO" id="GO:0016020">
    <property type="term" value="C:membrane"/>
    <property type="evidence" value="ECO:0007669"/>
    <property type="project" value="UniProtKB-UniRule"/>
</dbReference>
<evidence type="ECO:0000256" key="1">
    <source>
        <dbReference type="PROSITE-ProRule" id="PRU00473"/>
    </source>
</evidence>
<keyword evidence="6" id="KW-1185">Reference proteome</keyword>
<evidence type="ECO:0000313" key="6">
    <source>
        <dbReference type="Proteomes" id="UP000245708"/>
    </source>
</evidence>
<dbReference type="InterPro" id="IPR050330">
    <property type="entry name" value="Bact_OuterMem_StrucFunc"/>
</dbReference>
<gene>
    <name evidence="5" type="ORF">C7455_101902</name>
</gene>
<evidence type="ECO:0000259" key="4">
    <source>
        <dbReference type="PROSITE" id="PS51123"/>
    </source>
</evidence>